<name>V2XM28_MONRO</name>
<dbReference type="Proteomes" id="UP000017559">
    <property type="component" value="Unassembled WGS sequence"/>
</dbReference>
<dbReference type="EMBL" id="AWSO01000164">
    <property type="protein sequence ID" value="ESK93911.1"/>
    <property type="molecule type" value="Genomic_DNA"/>
</dbReference>
<evidence type="ECO:0000313" key="1">
    <source>
        <dbReference type="EMBL" id="ESK93911.1"/>
    </source>
</evidence>
<accession>V2XM28</accession>
<dbReference type="AlphaFoldDB" id="V2XM28"/>
<sequence>MVLTVKSVQSLPIPDLKIKASSGSPAALFELGRRASQRPHLLVEVLPIFLNHLSSPPDFSTLKESQRDERIAAKKLKKAGIKIAIDALEISRLHPRGPEEPNVHDSLILGHHIQEPAAYHRWFFDVLFSVDGLEEESTDCTRKAPRRAQQIQSLKFGLQTVHEDDG</sequence>
<organism evidence="1 2">
    <name type="scientific">Moniliophthora roreri (strain MCA 2997)</name>
    <name type="common">Cocoa frosty pod rot fungus</name>
    <name type="synonym">Crinipellis roreri</name>
    <dbReference type="NCBI Taxonomy" id="1381753"/>
    <lineage>
        <taxon>Eukaryota</taxon>
        <taxon>Fungi</taxon>
        <taxon>Dikarya</taxon>
        <taxon>Basidiomycota</taxon>
        <taxon>Agaricomycotina</taxon>
        <taxon>Agaricomycetes</taxon>
        <taxon>Agaricomycetidae</taxon>
        <taxon>Agaricales</taxon>
        <taxon>Marasmiineae</taxon>
        <taxon>Marasmiaceae</taxon>
        <taxon>Moniliophthora</taxon>
    </lineage>
</organism>
<dbReference type="HOGENOM" id="CLU_1603171_0_0_1"/>
<evidence type="ECO:0000313" key="2">
    <source>
        <dbReference type="Proteomes" id="UP000017559"/>
    </source>
</evidence>
<dbReference type="KEGG" id="mrr:Moror_12983"/>
<proteinExistence type="predicted"/>
<keyword evidence="2" id="KW-1185">Reference proteome</keyword>
<comment type="caution">
    <text evidence="1">The sequence shown here is derived from an EMBL/GenBank/DDBJ whole genome shotgun (WGS) entry which is preliminary data.</text>
</comment>
<gene>
    <name evidence="1" type="ORF">Moror_12983</name>
</gene>
<reference evidence="1 2" key="1">
    <citation type="journal article" date="2014" name="BMC Genomics">
        <title>Genome and secretome analysis of the hemibiotrophic fungal pathogen, Moniliophthora roreri, which causes frosty pod rot disease of cacao: mechanisms of the biotrophic and necrotrophic phases.</title>
        <authorList>
            <person name="Meinhardt L.W."/>
            <person name="Costa G.G.L."/>
            <person name="Thomazella D.P.T."/>
            <person name="Teixeira P.J.P.L."/>
            <person name="Carazzolle M.F."/>
            <person name="Schuster S.C."/>
            <person name="Carlson J.E."/>
            <person name="Guiltinan M.J."/>
            <person name="Mieczkowski P."/>
            <person name="Farmer A."/>
            <person name="Ramaraj T."/>
            <person name="Crozier J."/>
            <person name="Davis R.E."/>
            <person name="Shao J."/>
            <person name="Melnick R.L."/>
            <person name="Pereira G.A.G."/>
            <person name="Bailey B.A."/>
        </authorList>
    </citation>
    <scope>NUCLEOTIDE SEQUENCE [LARGE SCALE GENOMIC DNA]</scope>
    <source>
        <strain evidence="1 2">MCA 2997</strain>
    </source>
</reference>
<protein>
    <submittedName>
        <fullName evidence="1">Uncharacterized protein</fullName>
    </submittedName>
</protein>